<evidence type="ECO:0000313" key="3">
    <source>
        <dbReference type="Proteomes" id="UP001175226"/>
    </source>
</evidence>
<protein>
    <recommendedName>
        <fullName evidence="4">Major facilitator superfamily (MFS) profile domain-containing protein</fullName>
    </recommendedName>
</protein>
<keyword evidence="1" id="KW-0812">Transmembrane</keyword>
<organism evidence="2 3">
    <name type="scientific">Armillaria borealis</name>
    <dbReference type="NCBI Taxonomy" id="47425"/>
    <lineage>
        <taxon>Eukaryota</taxon>
        <taxon>Fungi</taxon>
        <taxon>Dikarya</taxon>
        <taxon>Basidiomycota</taxon>
        <taxon>Agaricomycotina</taxon>
        <taxon>Agaricomycetes</taxon>
        <taxon>Agaricomycetidae</taxon>
        <taxon>Agaricales</taxon>
        <taxon>Marasmiineae</taxon>
        <taxon>Physalacriaceae</taxon>
        <taxon>Armillaria</taxon>
    </lineage>
</organism>
<dbReference type="AlphaFoldDB" id="A0AA39MMQ4"/>
<accession>A0AA39MMQ4</accession>
<proteinExistence type="predicted"/>
<gene>
    <name evidence="2" type="ORF">EV421DRAFT_1821364</name>
</gene>
<dbReference type="Proteomes" id="UP001175226">
    <property type="component" value="Unassembled WGS sequence"/>
</dbReference>
<feature type="transmembrane region" description="Helical" evidence="1">
    <location>
        <begin position="48"/>
        <end position="68"/>
    </location>
</feature>
<evidence type="ECO:0000313" key="2">
    <source>
        <dbReference type="EMBL" id="KAK0439115.1"/>
    </source>
</evidence>
<evidence type="ECO:0008006" key="4">
    <source>
        <dbReference type="Google" id="ProtNLM"/>
    </source>
</evidence>
<evidence type="ECO:0000256" key="1">
    <source>
        <dbReference type="SAM" id="Phobius"/>
    </source>
</evidence>
<keyword evidence="1" id="KW-1133">Transmembrane helix</keyword>
<keyword evidence="1" id="KW-0472">Membrane</keyword>
<reference evidence="2" key="1">
    <citation type="submission" date="2023-06" db="EMBL/GenBank/DDBJ databases">
        <authorList>
            <consortium name="Lawrence Berkeley National Laboratory"/>
            <person name="Ahrendt S."/>
            <person name="Sahu N."/>
            <person name="Indic B."/>
            <person name="Wong-Bajracharya J."/>
            <person name="Merenyi Z."/>
            <person name="Ke H.-M."/>
            <person name="Monk M."/>
            <person name="Kocsube S."/>
            <person name="Drula E."/>
            <person name="Lipzen A."/>
            <person name="Balint B."/>
            <person name="Henrissat B."/>
            <person name="Andreopoulos B."/>
            <person name="Martin F.M."/>
            <person name="Harder C.B."/>
            <person name="Rigling D."/>
            <person name="Ford K.L."/>
            <person name="Foster G.D."/>
            <person name="Pangilinan J."/>
            <person name="Papanicolaou A."/>
            <person name="Barry K."/>
            <person name="LaButti K."/>
            <person name="Viragh M."/>
            <person name="Koriabine M."/>
            <person name="Yan M."/>
            <person name="Riley R."/>
            <person name="Champramary S."/>
            <person name="Plett K.L."/>
            <person name="Tsai I.J."/>
            <person name="Slot J."/>
            <person name="Sipos G."/>
            <person name="Plett J."/>
            <person name="Nagy L.G."/>
            <person name="Grigoriev I.V."/>
        </authorList>
    </citation>
    <scope>NUCLEOTIDE SEQUENCE</scope>
    <source>
        <strain evidence="2">FPL87.14</strain>
    </source>
</reference>
<keyword evidence="3" id="KW-1185">Reference proteome</keyword>
<sequence>MVVFMLLSGIGAGQTLQPTTIATQASVSRKDMSVVTVFRNFVRNLGGTLALAVGSTIICVLTLILLFIPSMRFTFFEATTSCVKP</sequence>
<dbReference type="EMBL" id="JAUEPT010000039">
    <property type="protein sequence ID" value="KAK0439115.1"/>
    <property type="molecule type" value="Genomic_DNA"/>
</dbReference>
<comment type="caution">
    <text evidence="2">The sequence shown here is derived from an EMBL/GenBank/DDBJ whole genome shotgun (WGS) entry which is preliminary data.</text>
</comment>
<name>A0AA39MMQ4_9AGAR</name>